<proteinExistence type="predicted"/>
<accession>A0A5A7QML8</accession>
<keyword evidence="2 5" id="KW-0812">Transmembrane</keyword>
<dbReference type="Proteomes" id="UP000325081">
    <property type="component" value="Unassembled WGS sequence"/>
</dbReference>
<gene>
    <name evidence="6" type="ORF">STAS_23446</name>
</gene>
<evidence type="ECO:0000256" key="5">
    <source>
        <dbReference type="SAM" id="Phobius"/>
    </source>
</evidence>
<keyword evidence="4 5" id="KW-0472">Membrane</keyword>
<evidence type="ECO:0000256" key="3">
    <source>
        <dbReference type="ARBA" id="ARBA00022989"/>
    </source>
</evidence>
<comment type="caution">
    <text evidence="6">The sequence shown here is derived from an EMBL/GenBank/DDBJ whole genome shotgun (WGS) entry which is preliminary data.</text>
</comment>
<dbReference type="OrthoDB" id="1896682at2759"/>
<reference evidence="7" key="1">
    <citation type="journal article" date="2019" name="Curr. Biol.">
        <title>Genome Sequence of Striga asiatica Provides Insight into the Evolution of Plant Parasitism.</title>
        <authorList>
            <person name="Yoshida S."/>
            <person name="Kim S."/>
            <person name="Wafula E.K."/>
            <person name="Tanskanen J."/>
            <person name="Kim Y.M."/>
            <person name="Honaas L."/>
            <person name="Yang Z."/>
            <person name="Spallek T."/>
            <person name="Conn C.E."/>
            <person name="Ichihashi Y."/>
            <person name="Cheong K."/>
            <person name="Cui S."/>
            <person name="Der J.P."/>
            <person name="Gundlach H."/>
            <person name="Jiao Y."/>
            <person name="Hori C."/>
            <person name="Ishida J.K."/>
            <person name="Kasahara H."/>
            <person name="Kiba T."/>
            <person name="Kim M.S."/>
            <person name="Koo N."/>
            <person name="Laohavisit A."/>
            <person name="Lee Y.H."/>
            <person name="Lumba S."/>
            <person name="McCourt P."/>
            <person name="Mortimer J.C."/>
            <person name="Mutuku J.M."/>
            <person name="Nomura T."/>
            <person name="Sasaki-Sekimoto Y."/>
            <person name="Seto Y."/>
            <person name="Wang Y."/>
            <person name="Wakatake T."/>
            <person name="Sakakibara H."/>
            <person name="Demura T."/>
            <person name="Yamaguchi S."/>
            <person name="Yoneyama K."/>
            <person name="Manabe R.I."/>
            <person name="Nelson D.C."/>
            <person name="Schulman A.H."/>
            <person name="Timko M.P."/>
            <person name="dePamphilis C.W."/>
            <person name="Choi D."/>
            <person name="Shirasu K."/>
        </authorList>
    </citation>
    <scope>NUCLEOTIDE SEQUENCE [LARGE SCALE GENOMIC DNA]</scope>
    <source>
        <strain evidence="7">cv. UVA1</strain>
    </source>
</reference>
<organism evidence="6 7">
    <name type="scientific">Striga asiatica</name>
    <name type="common">Asiatic witchweed</name>
    <name type="synonym">Buchnera asiatica</name>
    <dbReference type="NCBI Taxonomy" id="4170"/>
    <lineage>
        <taxon>Eukaryota</taxon>
        <taxon>Viridiplantae</taxon>
        <taxon>Streptophyta</taxon>
        <taxon>Embryophyta</taxon>
        <taxon>Tracheophyta</taxon>
        <taxon>Spermatophyta</taxon>
        <taxon>Magnoliopsida</taxon>
        <taxon>eudicotyledons</taxon>
        <taxon>Gunneridae</taxon>
        <taxon>Pentapetalae</taxon>
        <taxon>asterids</taxon>
        <taxon>lamiids</taxon>
        <taxon>Lamiales</taxon>
        <taxon>Orobanchaceae</taxon>
        <taxon>Buchnereae</taxon>
        <taxon>Striga</taxon>
    </lineage>
</organism>
<protein>
    <submittedName>
        <fullName evidence="6">Uncharacterized protein</fullName>
    </submittedName>
</protein>
<sequence>MKNNLVTNGTKLILLHPYIQKQGSPTTRFWLLALFSLATLISLATLLYTTRDHHSSNIPPISVNPSSSSSSLPPAVSRALLHYATSPNTSSTDRMPHTDARQVADAIRQCPSSPCSLLVFGLTHETLLWRALNHAGRTVFVDENRYYAAHVEERYPDVEAYDVQYATRLADAAELVRSAREAARNECRPVQNLLFSECRLGLNDLPNQMYEVDWDVILVDGPRGYWPDAPGRMAAIFTAGVLARSKRAGGNPRTHVFVHDYNMEADRVASDEFLCRENLVRSAKGSTMAHFVIERMDSGSTQFCRGGAQKSAGPAN</sequence>
<dbReference type="GO" id="GO:0000139">
    <property type="term" value="C:Golgi membrane"/>
    <property type="evidence" value="ECO:0007669"/>
    <property type="project" value="UniProtKB-SubCell"/>
</dbReference>
<evidence type="ECO:0000313" key="6">
    <source>
        <dbReference type="EMBL" id="GER46419.1"/>
    </source>
</evidence>
<comment type="subcellular location">
    <subcellularLocation>
        <location evidence="1">Golgi apparatus membrane</location>
        <topology evidence="1">Single-pass membrane protein</topology>
    </subcellularLocation>
</comment>
<evidence type="ECO:0000256" key="1">
    <source>
        <dbReference type="ARBA" id="ARBA00004194"/>
    </source>
</evidence>
<dbReference type="Pfam" id="PF21729">
    <property type="entry name" value="IRX15_IRX15L_GXM"/>
    <property type="match status" value="1"/>
</dbReference>
<dbReference type="PANTHER" id="PTHR31444">
    <property type="entry name" value="OS11G0490100 PROTEIN"/>
    <property type="match status" value="1"/>
</dbReference>
<evidence type="ECO:0000256" key="4">
    <source>
        <dbReference type="ARBA" id="ARBA00023136"/>
    </source>
</evidence>
<dbReference type="InterPro" id="IPR006514">
    <property type="entry name" value="IRX15/GXM/AGM"/>
</dbReference>
<dbReference type="GO" id="GO:0045492">
    <property type="term" value="P:xylan biosynthetic process"/>
    <property type="evidence" value="ECO:0007669"/>
    <property type="project" value="InterPro"/>
</dbReference>
<dbReference type="NCBIfam" id="TIGR01627">
    <property type="entry name" value="A_thal_3515"/>
    <property type="match status" value="1"/>
</dbReference>
<keyword evidence="3 5" id="KW-1133">Transmembrane helix</keyword>
<feature type="transmembrane region" description="Helical" evidence="5">
    <location>
        <begin position="29"/>
        <end position="48"/>
    </location>
</feature>
<dbReference type="AlphaFoldDB" id="A0A5A7QML8"/>
<evidence type="ECO:0000256" key="2">
    <source>
        <dbReference type="ARBA" id="ARBA00022692"/>
    </source>
</evidence>
<evidence type="ECO:0000313" key="7">
    <source>
        <dbReference type="Proteomes" id="UP000325081"/>
    </source>
</evidence>
<name>A0A5A7QML8_STRAF</name>
<keyword evidence="7" id="KW-1185">Reference proteome</keyword>
<dbReference type="EMBL" id="BKCP01007515">
    <property type="protein sequence ID" value="GER46419.1"/>
    <property type="molecule type" value="Genomic_DNA"/>
</dbReference>